<accession>A0ABN7NIV3</accession>
<keyword evidence="2" id="KW-1185">Reference proteome</keyword>
<evidence type="ECO:0000313" key="2">
    <source>
        <dbReference type="Proteomes" id="UP001153148"/>
    </source>
</evidence>
<sequence length="199" mass="23061">MKEIGINPDGSPGELGVRRRLFMESPSPLSESEARNLDVAERAVVFPNVIHQGQTFRRPFFESRVNLGPGYNRELDTSFDEDARSRFFTNMAITRNTLRARLNAREHAERVQLSSQLRMMQKHRRKFLADVAGLVRPEPIEVEEPYDEYYYEPEEYGDYEQDDANISSAYIVEEPESEAGNLSGRSFLNESLKPRRLFH</sequence>
<proteinExistence type="predicted"/>
<dbReference type="EMBL" id="CAJPIN010000118">
    <property type="protein sequence ID" value="CAG2053066.1"/>
    <property type="molecule type" value="Genomic_DNA"/>
</dbReference>
<gene>
    <name evidence="1" type="ORF">TPAB3V08_LOCUS153</name>
</gene>
<organism evidence="1 2">
    <name type="scientific">Timema podura</name>
    <name type="common">Walking stick</name>
    <dbReference type="NCBI Taxonomy" id="61482"/>
    <lineage>
        <taxon>Eukaryota</taxon>
        <taxon>Metazoa</taxon>
        <taxon>Ecdysozoa</taxon>
        <taxon>Arthropoda</taxon>
        <taxon>Hexapoda</taxon>
        <taxon>Insecta</taxon>
        <taxon>Pterygota</taxon>
        <taxon>Neoptera</taxon>
        <taxon>Polyneoptera</taxon>
        <taxon>Phasmatodea</taxon>
        <taxon>Timematodea</taxon>
        <taxon>Timematoidea</taxon>
        <taxon>Timematidae</taxon>
        <taxon>Timema</taxon>
    </lineage>
</organism>
<comment type="caution">
    <text evidence="1">The sequence shown here is derived from an EMBL/GenBank/DDBJ whole genome shotgun (WGS) entry which is preliminary data.</text>
</comment>
<name>A0ABN7NIV3_TIMPD</name>
<protein>
    <submittedName>
        <fullName evidence="1">Uncharacterized protein</fullName>
    </submittedName>
</protein>
<reference evidence="1" key="1">
    <citation type="submission" date="2021-03" db="EMBL/GenBank/DDBJ databases">
        <authorList>
            <person name="Tran Van P."/>
        </authorList>
    </citation>
    <scope>NUCLEOTIDE SEQUENCE</scope>
</reference>
<evidence type="ECO:0000313" key="1">
    <source>
        <dbReference type="EMBL" id="CAG2053066.1"/>
    </source>
</evidence>
<dbReference type="Proteomes" id="UP001153148">
    <property type="component" value="Unassembled WGS sequence"/>
</dbReference>